<sequence>MVNYFLLTKLAKTHITKKHPYYGLDAVEVGDADGGAATVGVGAVAGDAGEEDVLGGGVAEGEAVDDAGEELEDLAVDVDEVGVHHGDTAPEELRRRRDTHASFVTRGRSARYIWWDRHARCLDVHSMAHLRASAPHLSLRSPWKKMASTMLWTRADKRAALGSSAHNLLLVLPLAVLDVVQFQVPTSKRVEKIDEQVLAVLEHDVLRAVHGDERHVEEQRQMLPEILVVLVRDLR</sequence>
<dbReference type="EMBL" id="BKCP01004383">
    <property type="protein sequence ID" value="GER30703.1"/>
    <property type="molecule type" value="Genomic_DNA"/>
</dbReference>
<name>A0A5A7PCP4_STRAF</name>
<protein>
    <submittedName>
        <fullName evidence="1">RNA polymerase sigma-54</fullName>
    </submittedName>
</protein>
<evidence type="ECO:0000313" key="1">
    <source>
        <dbReference type="EMBL" id="GER30703.1"/>
    </source>
</evidence>
<evidence type="ECO:0000313" key="2">
    <source>
        <dbReference type="Proteomes" id="UP000325081"/>
    </source>
</evidence>
<comment type="caution">
    <text evidence="1">The sequence shown here is derived from an EMBL/GenBank/DDBJ whole genome shotgun (WGS) entry which is preliminary data.</text>
</comment>
<dbReference type="Proteomes" id="UP000325081">
    <property type="component" value="Unassembled WGS sequence"/>
</dbReference>
<dbReference type="AlphaFoldDB" id="A0A5A7PCP4"/>
<organism evidence="1 2">
    <name type="scientific">Striga asiatica</name>
    <name type="common">Asiatic witchweed</name>
    <name type="synonym">Buchnera asiatica</name>
    <dbReference type="NCBI Taxonomy" id="4170"/>
    <lineage>
        <taxon>Eukaryota</taxon>
        <taxon>Viridiplantae</taxon>
        <taxon>Streptophyta</taxon>
        <taxon>Embryophyta</taxon>
        <taxon>Tracheophyta</taxon>
        <taxon>Spermatophyta</taxon>
        <taxon>Magnoliopsida</taxon>
        <taxon>eudicotyledons</taxon>
        <taxon>Gunneridae</taxon>
        <taxon>Pentapetalae</taxon>
        <taxon>asterids</taxon>
        <taxon>lamiids</taxon>
        <taxon>Lamiales</taxon>
        <taxon>Orobanchaceae</taxon>
        <taxon>Buchnereae</taxon>
        <taxon>Striga</taxon>
    </lineage>
</organism>
<reference evidence="2" key="1">
    <citation type="journal article" date="2019" name="Curr. Biol.">
        <title>Genome Sequence of Striga asiatica Provides Insight into the Evolution of Plant Parasitism.</title>
        <authorList>
            <person name="Yoshida S."/>
            <person name="Kim S."/>
            <person name="Wafula E.K."/>
            <person name="Tanskanen J."/>
            <person name="Kim Y.M."/>
            <person name="Honaas L."/>
            <person name="Yang Z."/>
            <person name="Spallek T."/>
            <person name="Conn C.E."/>
            <person name="Ichihashi Y."/>
            <person name="Cheong K."/>
            <person name="Cui S."/>
            <person name="Der J.P."/>
            <person name="Gundlach H."/>
            <person name="Jiao Y."/>
            <person name="Hori C."/>
            <person name="Ishida J.K."/>
            <person name="Kasahara H."/>
            <person name="Kiba T."/>
            <person name="Kim M.S."/>
            <person name="Koo N."/>
            <person name="Laohavisit A."/>
            <person name="Lee Y.H."/>
            <person name="Lumba S."/>
            <person name="McCourt P."/>
            <person name="Mortimer J.C."/>
            <person name="Mutuku J.M."/>
            <person name="Nomura T."/>
            <person name="Sasaki-Sekimoto Y."/>
            <person name="Seto Y."/>
            <person name="Wang Y."/>
            <person name="Wakatake T."/>
            <person name="Sakakibara H."/>
            <person name="Demura T."/>
            <person name="Yamaguchi S."/>
            <person name="Yoneyama K."/>
            <person name="Manabe R.I."/>
            <person name="Nelson D.C."/>
            <person name="Schulman A.H."/>
            <person name="Timko M.P."/>
            <person name="dePamphilis C.W."/>
            <person name="Choi D."/>
            <person name="Shirasu K."/>
        </authorList>
    </citation>
    <scope>NUCLEOTIDE SEQUENCE [LARGE SCALE GENOMIC DNA]</scope>
    <source>
        <strain evidence="2">cv. UVA1</strain>
    </source>
</reference>
<accession>A0A5A7PCP4</accession>
<proteinExistence type="predicted"/>
<keyword evidence="2" id="KW-1185">Reference proteome</keyword>
<gene>
    <name evidence="1" type="ORF">STAS_06662</name>
</gene>